<gene>
    <name evidence="1" type="ORF">DSM00_3144</name>
</gene>
<dbReference type="AlphaFoldDB" id="A0A4Q0P1U9"/>
<comment type="caution">
    <text evidence="1">The sequence shown here is derived from an EMBL/GenBank/DDBJ whole genome shotgun (WGS) entry which is preliminary data.</text>
</comment>
<reference evidence="1 2" key="1">
    <citation type="submission" date="2018-07" db="EMBL/GenBank/DDBJ databases">
        <title>Leeuwenhoekiella genomics.</title>
        <authorList>
            <person name="Tahon G."/>
            <person name="Willems A."/>
        </authorList>
    </citation>
    <scope>NUCLEOTIDE SEQUENCE [LARGE SCALE GENOMIC DNA]</scope>
    <source>
        <strain evidence="1 2">LMG 22550</strain>
    </source>
</reference>
<organism evidence="1 2">
    <name type="scientific">Leeuwenhoekiella aequorea</name>
    <dbReference type="NCBI Taxonomy" id="283736"/>
    <lineage>
        <taxon>Bacteria</taxon>
        <taxon>Pseudomonadati</taxon>
        <taxon>Bacteroidota</taxon>
        <taxon>Flavobacteriia</taxon>
        <taxon>Flavobacteriales</taxon>
        <taxon>Flavobacteriaceae</taxon>
        <taxon>Leeuwenhoekiella</taxon>
    </lineage>
</organism>
<dbReference type="InterPro" id="IPR013321">
    <property type="entry name" value="Arc_rbn_hlx_hlx"/>
</dbReference>
<name>A0A4Q0P1U9_9FLAO</name>
<dbReference type="RefSeq" id="WP_128758872.1">
    <property type="nucleotide sequence ID" value="NZ_QOVM01000012.1"/>
</dbReference>
<dbReference type="GO" id="GO:0006355">
    <property type="term" value="P:regulation of DNA-templated transcription"/>
    <property type="evidence" value="ECO:0007669"/>
    <property type="project" value="InterPro"/>
</dbReference>
<proteinExistence type="predicted"/>
<dbReference type="Proteomes" id="UP000289238">
    <property type="component" value="Unassembled WGS sequence"/>
</dbReference>
<dbReference type="SUPFAM" id="SSF47598">
    <property type="entry name" value="Ribbon-helix-helix"/>
    <property type="match status" value="1"/>
</dbReference>
<dbReference type="Gene3D" id="1.10.1220.10">
    <property type="entry name" value="Met repressor-like"/>
    <property type="match status" value="1"/>
</dbReference>
<dbReference type="InterPro" id="IPR010985">
    <property type="entry name" value="Ribbon_hlx_hlx"/>
</dbReference>
<keyword evidence="2" id="KW-1185">Reference proteome</keyword>
<sequence>MSSKVQTAVRLNGDLLEALKERAKADKRSLNNYIEKLLYRDVGDIPNDTTKSAIEEARQGKLERIENLDKWLEKL</sequence>
<protein>
    <recommendedName>
        <fullName evidence="3">Arc-like DNA binding dprotein</fullName>
    </recommendedName>
</protein>
<dbReference type="OrthoDB" id="1447998at2"/>
<evidence type="ECO:0000313" key="2">
    <source>
        <dbReference type="Proteomes" id="UP000289238"/>
    </source>
</evidence>
<evidence type="ECO:0008006" key="3">
    <source>
        <dbReference type="Google" id="ProtNLM"/>
    </source>
</evidence>
<accession>A0A4Q0P1U9</accession>
<dbReference type="EMBL" id="QOVM01000012">
    <property type="protein sequence ID" value="RXG20155.1"/>
    <property type="molecule type" value="Genomic_DNA"/>
</dbReference>
<evidence type="ECO:0000313" key="1">
    <source>
        <dbReference type="EMBL" id="RXG20155.1"/>
    </source>
</evidence>